<accession>A0A1I7U1Q4</accession>
<keyword evidence="2" id="KW-1185">Reference proteome</keyword>
<feature type="compositionally biased region" description="Polar residues" evidence="1">
    <location>
        <begin position="48"/>
        <end position="57"/>
    </location>
</feature>
<evidence type="ECO:0000313" key="3">
    <source>
        <dbReference type="WBParaSite" id="Csp11.Scaffold629.g13967.t1"/>
    </source>
</evidence>
<name>A0A1I7U1Q4_9PELO</name>
<evidence type="ECO:0000256" key="1">
    <source>
        <dbReference type="SAM" id="MobiDB-lite"/>
    </source>
</evidence>
<evidence type="ECO:0000313" key="2">
    <source>
        <dbReference type="Proteomes" id="UP000095282"/>
    </source>
</evidence>
<organism evidence="2 3">
    <name type="scientific">Caenorhabditis tropicalis</name>
    <dbReference type="NCBI Taxonomy" id="1561998"/>
    <lineage>
        <taxon>Eukaryota</taxon>
        <taxon>Metazoa</taxon>
        <taxon>Ecdysozoa</taxon>
        <taxon>Nematoda</taxon>
        <taxon>Chromadorea</taxon>
        <taxon>Rhabditida</taxon>
        <taxon>Rhabditina</taxon>
        <taxon>Rhabditomorpha</taxon>
        <taxon>Rhabditoidea</taxon>
        <taxon>Rhabditidae</taxon>
        <taxon>Peloderinae</taxon>
        <taxon>Caenorhabditis</taxon>
    </lineage>
</organism>
<reference evidence="3" key="1">
    <citation type="submission" date="2016-11" db="UniProtKB">
        <authorList>
            <consortium name="WormBaseParasite"/>
        </authorList>
    </citation>
    <scope>IDENTIFICATION</scope>
</reference>
<protein>
    <submittedName>
        <fullName evidence="3">Uncharacterized protein</fullName>
    </submittedName>
</protein>
<dbReference type="WBParaSite" id="Csp11.Scaffold629.g13967.t1">
    <property type="protein sequence ID" value="Csp11.Scaffold629.g13967.t1"/>
    <property type="gene ID" value="Csp11.Scaffold629.g13967"/>
</dbReference>
<feature type="region of interest" description="Disordered" evidence="1">
    <location>
        <begin position="48"/>
        <end position="68"/>
    </location>
</feature>
<proteinExistence type="predicted"/>
<dbReference type="AlphaFoldDB" id="A0A1I7U1Q4"/>
<dbReference type="Proteomes" id="UP000095282">
    <property type="component" value="Unplaced"/>
</dbReference>
<sequence length="68" mass="7658">MDYDPSETVTCSLKHILELELENVGSIEIRQDIPDTVVIYLLTDCLSNGSTSNTSKKQSTHFRNAKEQ</sequence>